<dbReference type="GO" id="GO:0004601">
    <property type="term" value="F:peroxidase activity"/>
    <property type="evidence" value="ECO:0007669"/>
    <property type="project" value="UniProtKB-KW"/>
</dbReference>
<name>A0AAQ4EXH8_AMBAM</name>
<gene>
    <name evidence="2" type="ORF">V5799_019236</name>
</gene>
<dbReference type="Gene3D" id="1.10.640.10">
    <property type="entry name" value="Haem peroxidase domain superfamily, animal type"/>
    <property type="match status" value="1"/>
</dbReference>
<evidence type="ECO:0000313" key="3">
    <source>
        <dbReference type="Proteomes" id="UP001321473"/>
    </source>
</evidence>
<proteinExistence type="predicted"/>
<dbReference type="EMBL" id="JARKHS020009832">
    <property type="protein sequence ID" value="KAK8779421.1"/>
    <property type="molecule type" value="Genomic_DNA"/>
</dbReference>
<accession>A0AAQ4EXH8</accession>
<dbReference type="InterPro" id="IPR037120">
    <property type="entry name" value="Haem_peroxidase_sf_animal"/>
</dbReference>
<comment type="caution">
    <text evidence="2">The sequence shown here is derived from an EMBL/GenBank/DDBJ whole genome shotgun (WGS) entry which is preliminary data.</text>
</comment>
<dbReference type="Pfam" id="PF03098">
    <property type="entry name" value="An_peroxidase"/>
    <property type="match status" value="1"/>
</dbReference>
<dbReference type="PANTHER" id="PTHR11475">
    <property type="entry name" value="OXIDASE/PEROXIDASE"/>
    <property type="match status" value="1"/>
</dbReference>
<dbReference type="InterPro" id="IPR010255">
    <property type="entry name" value="Haem_peroxidase_sf"/>
</dbReference>
<dbReference type="Proteomes" id="UP001321473">
    <property type="component" value="Unassembled WGS sequence"/>
</dbReference>
<dbReference type="GO" id="GO:0006979">
    <property type="term" value="P:response to oxidative stress"/>
    <property type="evidence" value="ECO:0007669"/>
    <property type="project" value="InterPro"/>
</dbReference>
<dbReference type="SUPFAM" id="SSF48113">
    <property type="entry name" value="Heme-dependent peroxidases"/>
    <property type="match status" value="1"/>
</dbReference>
<reference evidence="2 3" key="1">
    <citation type="journal article" date="2023" name="Arcadia Sci">
        <title>De novo assembly of a long-read Amblyomma americanum tick genome.</title>
        <authorList>
            <person name="Chou S."/>
            <person name="Poskanzer K.E."/>
            <person name="Rollins M."/>
            <person name="Thuy-Boun P.S."/>
        </authorList>
    </citation>
    <scope>NUCLEOTIDE SEQUENCE [LARGE SCALE GENOMIC DNA]</scope>
    <source>
        <strain evidence="2">F_SG_1</strain>
        <tissue evidence="2">Salivary glands</tissue>
    </source>
</reference>
<keyword evidence="3" id="KW-1185">Reference proteome</keyword>
<keyword evidence="1" id="KW-0575">Peroxidase</keyword>
<dbReference type="InterPro" id="IPR019791">
    <property type="entry name" value="Haem_peroxidase_animal"/>
</dbReference>
<dbReference type="PANTHER" id="PTHR11475:SF143">
    <property type="entry name" value="PUTATIVE-RELATED"/>
    <property type="match status" value="1"/>
</dbReference>
<keyword evidence="1" id="KW-0560">Oxidoreductase</keyword>
<organism evidence="2 3">
    <name type="scientific">Amblyomma americanum</name>
    <name type="common">Lone star tick</name>
    <dbReference type="NCBI Taxonomy" id="6943"/>
    <lineage>
        <taxon>Eukaryota</taxon>
        <taxon>Metazoa</taxon>
        <taxon>Ecdysozoa</taxon>
        <taxon>Arthropoda</taxon>
        <taxon>Chelicerata</taxon>
        <taxon>Arachnida</taxon>
        <taxon>Acari</taxon>
        <taxon>Parasitiformes</taxon>
        <taxon>Ixodida</taxon>
        <taxon>Ixodoidea</taxon>
        <taxon>Ixodidae</taxon>
        <taxon>Amblyomminae</taxon>
        <taxon>Amblyomma</taxon>
    </lineage>
</organism>
<sequence length="142" mass="15739">MKTWINLSVQNKGHVRDIDLFSGGLSETRLEGAQLGATFSCGVAKQFRSLKQGDRFYYENANQPGSFLEEQLETIKRTTMAAILCRNVEGLDGVTFNRNAFLLLTNVTDGVTCDDLPDIDLSKWREENAGDGNASNQDVRST</sequence>
<evidence type="ECO:0000313" key="2">
    <source>
        <dbReference type="EMBL" id="KAK8779421.1"/>
    </source>
</evidence>
<dbReference type="PROSITE" id="PS50292">
    <property type="entry name" value="PEROXIDASE_3"/>
    <property type="match status" value="1"/>
</dbReference>
<protein>
    <submittedName>
        <fullName evidence="2">Uncharacterized protein</fullName>
    </submittedName>
</protein>
<evidence type="ECO:0000256" key="1">
    <source>
        <dbReference type="ARBA" id="ARBA00022559"/>
    </source>
</evidence>
<dbReference type="AlphaFoldDB" id="A0AAQ4EXH8"/>
<dbReference type="GO" id="GO:0020037">
    <property type="term" value="F:heme binding"/>
    <property type="evidence" value="ECO:0007669"/>
    <property type="project" value="InterPro"/>
</dbReference>